<accession>A0AA40G9C3</accession>
<name>A0AA40G9C3_9HYME</name>
<evidence type="ECO:0000256" key="1">
    <source>
        <dbReference type="SAM" id="MobiDB-lite"/>
    </source>
</evidence>
<dbReference type="EMBL" id="JAHYIQ010000003">
    <property type="protein sequence ID" value="KAK1133530.1"/>
    <property type="molecule type" value="Genomic_DNA"/>
</dbReference>
<protein>
    <submittedName>
        <fullName evidence="2">Uncharacterized protein</fullName>
    </submittedName>
</protein>
<dbReference type="Proteomes" id="UP001177670">
    <property type="component" value="Unassembled WGS sequence"/>
</dbReference>
<sequence length="64" mass="7304">MAHVDRKPEGRKRHGKTKGGEENEKKVKSKKKEKKKVTKVTKVTKKENNKINYQSVVGDGRSRG</sequence>
<evidence type="ECO:0000313" key="3">
    <source>
        <dbReference type="Proteomes" id="UP001177670"/>
    </source>
</evidence>
<comment type="caution">
    <text evidence="2">The sequence shown here is derived from an EMBL/GenBank/DDBJ whole genome shotgun (WGS) entry which is preliminary data.</text>
</comment>
<gene>
    <name evidence="2" type="ORF">K0M31_011332</name>
</gene>
<reference evidence="2" key="1">
    <citation type="submission" date="2021-10" db="EMBL/GenBank/DDBJ databases">
        <title>Melipona bicolor Genome sequencing and assembly.</title>
        <authorList>
            <person name="Araujo N.S."/>
            <person name="Arias M.C."/>
        </authorList>
    </citation>
    <scope>NUCLEOTIDE SEQUENCE</scope>
    <source>
        <strain evidence="2">USP_2M_L1-L4_2017</strain>
        <tissue evidence="2">Whole body</tissue>
    </source>
</reference>
<evidence type="ECO:0000313" key="2">
    <source>
        <dbReference type="EMBL" id="KAK1133530.1"/>
    </source>
</evidence>
<organism evidence="2 3">
    <name type="scientific">Melipona bicolor</name>
    <dbReference type="NCBI Taxonomy" id="60889"/>
    <lineage>
        <taxon>Eukaryota</taxon>
        <taxon>Metazoa</taxon>
        <taxon>Ecdysozoa</taxon>
        <taxon>Arthropoda</taxon>
        <taxon>Hexapoda</taxon>
        <taxon>Insecta</taxon>
        <taxon>Pterygota</taxon>
        <taxon>Neoptera</taxon>
        <taxon>Endopterygota</taxon>
        <taxon>Hymenoptera</taxon>
        <taxon>Apocrita</taxon>
        <taxon>Aculeata</taxon>
        <taxon>Apoidea</taxon>
        <taxon>Anthophila</taxon>
        <taxon>Apidae</taxon>
        <taxon>Melipona</taxon>
    </lineage>
</organism>
<feature type="region of interest" description="Disordered" evidence="1">
    <location>
        <begin position="1"/>
        <end position="64"/>
    </location>
</feature>
<keyword evidence="3" id="KW-1185">Reference proteome</keyword>
<proteinExistence type="predicted"/>
<dbReference type="AlphaFoldDB" id="A0AA40G9C3"/>
<feature type="compositionally biased region" description="Basic residues" evidence="1">
    <location>
        <begin position="27"/>
        <end position="43"/>
    </location>
</feature>